<feature type="binding site" evidence="2">
    <location>
        <position position="117"/>
    </location>
    <ligand>
        <name>substrate</name>
    </ligand>
</feature>
<dbReference type="InterPro" id="IPR013658">
    <property type="entry name" value="SGL"/>
</dbReference>
<dbReference type="EC" id="3.1.1.17" evidence="4"/>
<feature type="domain" description="SMP-30/Gluconolactonase/LRE-like region" evidence="3">
    <location>
        <begin position="17"/>
        <end position="268"/>
    </location>
</feature>
<dbReference type="EMBL" id="FO117623">
    <property type="protein sequence ID" value="CCG04332.1"/>
    <property type="molecule type" value="Genomic_DNA"/>
</dbReference>
<proteinExistence type="predicted"/>
<keyword evidence="5" id="KW-1185">Reference proteome</keyword>
<organism evidence="4 5">
    <name type="scientific">Blastococcus saxobsidens (strain DD2)</name>
    <dbReference type="NCBI Taxonomy" id="1146883"/>
    <lineage>
        <taxon>Bacteria</taxon>
        <taxon>Bacillati</taxon>
        <taxon>Actinomycetota</taxon>
        <taxon>Actinomycetes</taxon>
        <taxon>Geodermatophilales</taxon>
        <taxon>Geodermatophilaceae</taxon>
        <taxon>Blastococcus</taxon>
    </lineage>
</organism>
<reference evidence="5" key="2">
    <citation type="submission" date="2012-02" db="EMBL/GenBank/DDBJ databases">
        <title>Complete genome sequence of Blastococcus saxobsidens strain DD2.</title>
        <authorList>
            <person name="Genoscope."/>
        </authorList>
    </citation>
    <scope>NUCLEOTIDE SEQUENCE [LARGE SCALE GENOMIC DNA]</scope>
    <source>
        <strain evidence="5">DD2</strain>
    </source>
</reference>
<dbReference type="GO" id="GO:0046872">
    <property type="term" value="F:metal ion binding"/>
    <property type="evidence" value="ECO:0007669"/>
    <property type="project" value="UniProtKB-KW"/>
</dbReference>
<keyword evidence="4" id="KW-0378">Hydrolase</keyword>
<dbReference type="OrthoDB" id="2633250at2"/>
<accession>H6RT29</accession>
<evidence type="ECO:0000256" key="1">
    <source>
        <dbReference type="PIRSR" id="PIRSR605511-1"/>
    </source>
</evidence>
<dbReference type="PANTHER" id="PTHR47572:SF5">
    <property type="entry name" value="BLR2277 PROTEIN"/>
    <property type="match status" value="1"/>
</dbReference>
<feature type="binding site" evidence="2">
    <location>
        <position position="99"/>
    </location>
    <ligand>
        <name>substrate</name>
    </ligand>
</feature>
<name>H6RT29_BLASD</name>
<dbReference type="InterPro" id="IPR011042">
    <property type="entry name" value="6-blade_b-propeller_TolB-like"/>
</dbReference>
<sequence>MAERAFRTVLEGGSYFEGPRWHGGAWWASDFYRHTVSRVAPEGGETVVVEVENQPSGLGWLPGGSLLVVSMKDHRLLRVTDGRVSTHADLSDVCGGHLNDMVVDASGRAFVGDFGFDLMGGGAPASASVKRVDPDGTVTVVAEDLRFPNGSVITPDGGTLIVGETWGNRFTAFDIAADGSLSGRRVWASFGAEPVGNSVEELIGQVVVAPDGCTMDAEGHVWLADGLNSRVLRVAAGGAIAEEIPAPDGMGVFACALGGDDGRQLLMCCAPDFYEHTRAPVREAVLVTTEVAVPHAGFP</sequence>
<feature type="binding site" evidence="2">
    <location>
        <position position="149"/>
    </location>
    <ligand>
        <name>a divalent metal cation</name>
        <dbReference type="ChEBI" id="CHEBI:60240"/>
    </ligand>
</feature>
<dbReference type="SUPFAM" id="SSF63829">
    <property type="entry name" value="Calcium-dependent phosphotriesterase"/>
    <property type="match status" value="1"/>
</dbReference>
<dbReference type="Pfam" id="PF08450">
    <property type="entry name" value="SGL"/>
    <property type="match status" value="1"/>
</dbReference>
<protein>
    <submittedName>
        <fullName evidence="4">Putative gluconolactonase</fullName>
        <ecNumber evidence="4">3.1.1.17</ecNumber>
    </submittedName>
</protein>
<dbReference type="KEGG" id="bsd:BLASA_3467"/>
<reference evidence="4 5" key="1">
    <citation type="journal article" date="2012" name="J. Bacteriol.">
        <title>Genome Sequence of Blastococcus saxobsidens DD2, a Stone-Inhabiting Bacterium.</title>
        <authorList>
            <person name="Chouaia B."/>
            <person name="Crotti E."/>
            <person name="Brusetti L."/>
            <person name="Daffonchio D."/>
            <person name="Essoussi I."/>
            <person name="Nouioui I."/>
            <person name="Sbissi I."/>
            <person name="Ghodhbane-Gtari F."/>
            <person name="Gtari M."/>
            <person name="Vacherie B."/>
            <person name="Barbe V."/>
            <person name="Medigue C."/>
            <person name="Gury J."/>
            <person name="Pujic P."/>
            <person name="Normand P."/>
        </authorList>
    </citation>
    <scope>NUCLEOTIDE SEQUENCE [LARGE SCALE GENOMIC DNA]</scope>
    <source>
        <strain evidence="4 5">DD2</strain>
    </source>
</reference>
<dbReference type="PRINTS" id="PR01790">
    <property type="entry name" value="SMP30FAMILY"/>
</dbReference>
<feature type="binding site" evidence="2">
    <location>
        <position position="211"/>
    </location>
    <ligand>
        <name>a divalent metal cation</name>
        <dbReference type="ChEBI" id="CHEBI:60240"/>
    </ligand>
</feature>
<gene>
    <name evidence="4" type="ordered locus">BLASA_3467</name>
</gene>
<feature type="binding site" evidence="2">
    <location>
        <position position="17"/>
    </location>
    <ligand>
        <name>a divalent metal cation</name>
        <dbReference type="ChEBI" id="CHEBI:60240"/>
    </ligand>
</feature>
<dbReference type="PANTHER" id="PTHR47572">
    <property type="entry name" value="LIPOPROTEIN-RELATED"/>
    <property type="match status" value="1"/>
</dbReference>
<comment type="cofactor">
    <cofactor evidence="2">
        <name>Zn(2+)</name>
        <dbReference type="ChEBI" id="CHEBI:29105"/>
    </cofactor>
    <text evidence="2">Binds 1 divalent metal cation per subunit.</text>
</comment>
<dbReference type="Proteomes" id="UP000007517">
    <property type="component" value="Chromosome"/>
</dbReference>
<dbReference type="AlphaFoldDB" id="H6RT29"/>
<dbReference type="RefSeq" id="WP_014377211.1">
    <property type="nucleotide sequence ID" value="NC_016943.1"/>
</dbReference>
<keyword evidence="2" id="KW-0862">Zinc</keyword>
<evidence type="ECO:0000259" key="3">
    <source>
        <dbReference type="Pfam" id="PF08450"/>
    </source>
</evidence>
<dbReference type="STRING" id="1146883.BLASA_3467"/>
<dbReference type="eggNOG" id="COG3386">
    <property type="taxonomic scope" value="Bacteria"/>
</dbReference>
<dbReference type="Gene3D" id="2.120.10.30">
    <property type="entry name" value="TolB, C-terminal domain"/>
    <property type="match status" value="1"/>
</dbReference>
<feature type="active site" description="Proton donor/acceptor" evidence="1">
    <location>
        <position position="211"/>
    </location>
</feature>
<dbReference type="HOGENOM" id="CLU_036110_4_0_11"/>
<evidence type="ECO:0000313" key="5">
    <source>
        <dbReference type="Proteomes" id="UP000007517"/>
    </source>
</evidence>
<evidence type="ECO:0000313" key="4">
    <source>
        <dbReference type="EMBL" id="CCG04332.1"/>
    </source>
</evidence>
<evidence type="ECO:0000256" key="2">
    <source>
        <dbReference type="PIRSR" id="PIRSR605511-2"/>
    </source>
</evidence>
<dbReference type="InterPro" id="IPR051262">
    <property type="entry name" value="SMP-30/CGR1_Lactonase"/>
</dbReference>
<dbReference type="InterPro" id="IPR005511">
    <property type="entry name" value="SMP-30"/>
</dbReference>
<dbReference type="GO" id="GO:0004341">
    <property type="term" value="F:gluconolactonase activity"/>
    <property type="evidence" value="ECO:0007669"/>
    <property type="project" value="UniProtKB-EC"/>
</dbReference>
<keyword evidence="2" id="KW-0479">Metal-binding</keyword>